<name>A0A226DT51_FOLCA</name>
<proteinExistence type="predicted"/>
<dbReference type="OrthoDB" id="2382755at2759"/>
<evidence type="ECO:0000313" key="1">
    <source>
        <dbReference type="EMBL" id="OXA48004.1"/>
    </source>
</evidence>
<sequence length="407" mass="46449">MCTQVNAGWEVAARNHLRARILIDLSAECRKSYLNVMAVRANYHQRIELSWKREEKFVQFLPRFKHFAEQSRGKLRHVSTEFFLGGGPYSEEFFQIIKTLGTQVTSLNLKLFCAGHNKGGSSRKRKSMSSFLTDFHPGQNLVFPSITKLGLNLHQVTGCDAFPLILAKLAALFPNVSTLGYHCGGGDALKFLFFTKPSPVRNLVSLCLRESMSHGHYNGLPVSPARFTSNITRFEFNVTRQISPWPVLLQTFSPVLEHLRITGLDERRFEMRWGDVKELVIPIMPKLKFFAISRITSIYDTNLNEGLKFETASPLGKIDYKRQFPALQVLSVNNVGESGNEFESTVKFLYESFLPENISVCETLRELYVPHPPRDKSRLRETTFVDRIVATFPNLKFVMNLDQFVKG</sequence>
<protein>
    <submittedName>
        <fullName evidence="1">Uncharacterized protein</fullName>
    </submittedName>
</protein>
<reference evidence="1 2" key="1">
    <citation type="submission" date="2015-12" db="EMBL/GenBank/DDBJ databases">
        <title>The genome of Folsomia candida.</title>
        <authorList>
            <person name="Faddeeva A."/>
            <person name="Derks M.F."/>
            <person name="Anvar Y."/>
            <person name="Smit S."/>
            <person name="Van Straalen N."/>
            <person name="Roelofs D."/>
        </authorList>
    </citation>
    <scope>NUCLEOTIDE SEQUENCE [LARGE SCALE GENOMIC DNA]</scope>
    <source>
        <strain evidence="1 2">VU population</strain>
        <tissue evidence="1">Whole body</tissue>
    </source>
</reference>
<evidence type="ECO:0000313" key="2">
    <source>
        <dbReference type="Proteomes" id="UP000198287"/>
    </source>
</evidence>
<keyword evidence="2" id="KW-1185">Reference proteome</keyword>
<dbReference type="Proteomes" id="UP000198287">
    <property type="component" value="Unassembled WGS sequence"/>
</dbReference>
<organism evidence="1 2">
    <name type="scientific">Folsomia candida</name>
    <name type="common">Springtail</name>
    <dbReference type="NCBI Taxonomy" id="158441"/>
    <lineage>
        <taxon>Eukaryota</taxon>
        <taxon>Metazoa</taxon>
        <taxon>Ecdysozoa</taxon>
        <taxon>Arthropoda</taxon>
        <taxon>Hexapoda</taxon>
        <taxon>Collembola</taxon>
        <taxon>Entomobryomorpha</taxon>
        <taxon>Isotomoidea</taxon>
        <taxon>Isotomidae</taxon>
        <taxon>Proisotominae</taxon>
        <taxon>Folsomia</taxon>
    </lineage>
</organism>
<gene>
    <name evidence="1" type="ORF">Fcan01_17109</name>
</gene>
<comment type="caution">
    <text evidence="1">The sequence shown here is derived from an EMBL/GenBank/DDBJ whole genome shotgun (WGS) entry which is preliminary data.</text>
</comment>
<dbReference type="EMBL" id="LNIX01000012">
    <property type="protein sequence ID" value="OXA48004.1"/>
    <property type="molecule type" value="Genomic_DNA"/>
</dbReference>
<dbReference type="AlphaFoldDB" id="A0A226DT51"/>
<accession>A0A226DT51</accession>